<dbReference type="InterPro" id="IPR003439">
    <property type="entry name" value="ABC_transporter-like_ATP-bd"/>
</dbReference>
<proteinExistence type="predicted"/>
<dbReference type="FunFam" id="3.40.50.300:FF:000299">
    <property type="entry name" value="ABC transporter ATP-binding protein/permease"/>
    <property type="match status" value="1"/>
</dbReference>
<evidence type="ECO:0000256" key="3">
    <source>
        <dbReference type="ARBA" id="ARBA00022475"/>
    </source>
</evidence>
<keyword evidence="9 11" id="KW-1133">Transmembrane helix</keyword>
<keyword evidence="2" id="KW-0813">Transport</keyword>
<feature type="domain" description="ABC transmembrane type-1" evidence="13">
    <location>
        <begin position="185"/>
        <end position="463"/>
    </location>
</feature>
<evidence type="ECO:0000259" key="12">
    <source>
        <dbReference type="PROSITE" id="PS50893"/>
    </source>
</evidence>
<dbReference type="Pfam" id="PF03412">
    <property type="entry name" value="Peptidase_C39"/>
    <property type="match status" value="1"/>
</dbReference>
<dbReference type="PROSITE" id="PS50929">
    <property type="entry name" value="ABC_TM1F"/>
    <property type="match status" value="1"/>
</dbReference>
<keyword evidence="10 11" id="KW-0472">Membrane</keyword>
<keyword evidence="5" id="KW-0547">Nucleotide-binding</keyword>
<dbReference type="Gene3D" id="1.20.1560.10">
    <property type="entry name" value="ABC transporter type 1, transmembrane domain"/>
    <property type="match status" value="1"/>
</dbReference>
<dbReference type="SMART" id="SM00382">
    <property type="entry name" value="AAA"/>
    <property type="match status" value="1"/>
</dbReference>
<comment type="subcellular location">
    <subcellularLocation>
        <location evidence="1">Cell membrane</location>
        <topology evidence="1">Multi-pass membrane protein</topology>
    </subcellularLocation>
</comment>
<dbReference type="GO" id="GO:0005886">
    <property type="term" value="C:plasma membrane"/>
    <property type="evidence" value="ECO:0007669"/>
    <property type="project" value="UniProtKB-SubCell"/>
</dbReference>
<dbReference type="PANTHER" id="PTHR43394:SF1">
    <property type="entry name" value="ATP-BINDING CASSETTE SUB-FAMILY B MEMBER 10, MITOCHONDRIAL"/>
    <property type="match status" value="1"/>
</dbReference>
<dbReference type="InterPro" id="IPR003593">
    <property type="entry name" value="AAA+_ATPase"/>
</dbReference>
<evidence type="ECO:0000256" key="6">
    <source>
        <dbReference type="ARBA" id="ARBA00022801"/>
    </source>
</evidence>
<dbReference type="RefSeq" id="WP_198925362.1">
    <property type="nucleotide sequence ID" value="NZ_BKZW01000002.1"/>
</dbReference>
<name>A0A5J4KNY6_9CHLR</name>
<keyword evidence="3" id="KW-1003">Cell membrane</keyword>
<dbReference type="GO" id="GO:0015421">
    <property type="term" value="F:ABC-type oligopeptide transporter activity"/>
    <property type="evidence" value="ECO:0007669"/>
    <property type="project" value="TreeGrafter"/>
</dbReference>
<dbReference type="InterPro" id="IPR005074">
    <property type="entry name" value="Peptidase_C39"/>
</dbReference>
<gene>
    <name evidence="15" type="ORF">KDW_37270</name>
</gene>
<dbReference type="SUPFAM" id="SSF90123">
    <property type="entry name" value="ABC transporter transmembrane region"/>
    <property type="match status" value="1"/>
</dbReference>
<organism evidence="15 16">
    <name type="scientific">Dictyobacter vulcani</name>
    <dbReference type="NCBI Taxonomy" id="2607529"/>
    <lineage>
        <taxon>Bacteria</taxon>
        <taxon>Bacillati</taxon>
        <taxon>Chloroflexota</taxon>
        <taxon>Ktedonobacteria</taxon>
        <taxon>Ktedonobacterales</taxon>
        <taxon>Dictyobacteraceae</taxon>
        <taxon>Dictyobacter</taxon>
    </lineage>
</organism>
<evidence type="ECO:0000313" key="15">
    <source>
        <dbReference type="EMBL" id="GER89565.1"/>
    </source>
</evidence>
<feature type="transmembrane region" description="Helical" evidence="11">
    <location>
        <begin position="400"/>
        <end position="424"/>
    </location>
</feature>
<dbReference type="InterPro" id="IPR011527">
    <property type="entry name" value="ABC1_TM_dom"/>
</dbReference>
<evidence type="ECO:0000256" key="8">
    <source>
        <dbReference type="ARBA" id="ARBA00022840"/>
    </source>
</evidence>
<dbReference type="InterPro" id="IPR036640">
    <property type="entry name" value="ABC1_TM_sf"/>
</dbReference>
<dbReference type="SUPFAM" id="SSF52540">
    <property type="entry name" value="P-loop containing nucleoside triphosphate hydrolases"/>
    <property type="match status" value="1"/>
</dbReference>
<feature type="transmembrane region" description="Helical" evidence="11">
    <location>
        <begin position="292"/>
        <end position="314"/>
    </location>
</feature>
<sequence>MNNTPDDVDASILKSGKKHGHTFRVPLLQQMEAVECGAACLAMILSYYGRKTTVTEMREFCGVGRDGLNALALIKSARAYGLQVKAISLQENNFRHIKLPAIVHWEFNHFLLVEQWSLQSVQLVDPALGRRRVTGEEFDRSFTGIVIMLEPGPAFSTENARGQHLSLRAYAQRYLRLAPGVMGQILLASLLLQAFGLVVPIFTEIVVDQIIPARLLDGLTLVSIGLLLIIVSQTVTTLLRATVLSYLQARLDIEMMLNFFDHLLKLPLRFFQQRSSGDIISRLSSNLVIRDAIGNQLISTALDGVFVLVYFIILLLASPFLALIVVLIGVFQGILLLGTARPVRDLARRELIASGKAQGYFSEVLKGIVSLKAAGAEQRARSTWSNFFFEQMNVAIRRNYISSVVSTGMGSLSALAPFLLLWVGTVQVLNGSLRPGTMLALNALAIAFLSPLSSLISSTQTLQYVQAHLERISDVMAASPEQDATTVQTPPHLLGNVRLANVSFQYDPHSAPILKQIYLNIAAGQKIALVGKSGSGKTTLGKLLLGLYLPTDGEIFYDDLALSTLNYQQVRSQFGVVMQETNIFSGSVRQNIAFNDPGMDMERVITSAQIASLHDDVMQMPMEYETFVSEGGSAISGGQRQRLALARAIATAPAILLLDEATSSLDVVTEAAVERNLRDLTCTQIIIAHRLSTIRNADQILVLDQGQIIERGSHHELLSMNGFYTSLIQSQLESGQIKSN</sequence>
<dbReference type="AlphaFoldDB" id="A0A5J4KNY6"/>
<evidence type="ECO:0000259" key="14">
    <source>
        <dbReference type="PROSITE" id="PS50990"/>
    </source>
</evidence>
<keyword evidence="4 11" id="KW-0812">Transmembrane</keyword>
<dbReference type="InterPro" id="IPR017871">
    <property type="entry name" value="ABC_transporter-like_CS"/>
</dbReference>
<dbReference type="GO" id="GO:0006508">
    <property type="term" value="P:proteolysis"/>
    <property type="evidence" value="ECO:0007669"/>
    <property type="project" value="InterPro"/>
</dbReference>
<evidence type="ECO:0000256" key="9">
    <source>
        <dbReference type="ARBA" id="ARBA00022989"/>
    </source>
</evidence>
<evidence type="ECO:0000256" key="5">
    <source>
        <dbReference type="ARBA" id="ARBA00022741"/>
    </source>
</evidence>
<evidence type="ECO:0000256" key="11">
    <source>
        <dbReference type="SAM" id="Phobius"/>
    </source>
</evidence>
<evidence type="ECO:0000256" key="1">
    <source>
        <dbReference type="ARBA" id="ARBA00004651"/>
    </source>
</evidence>
<evidence type="ECO:0000256" key="2">
    <source>
        <dbReference type="ARBA" id="ARBA00022448"/>
    </source>
</evidence>
<evidence type="ECO:0000259" key="13">
    <source>
        <dbReference type="PROSITE" id="PS50929"/>
    </source>
</evidence>
<protein>
    <submittedName>
        <fullName evidence="15">Colicin V biosynthesis protein</fullName>
    </submittedName>
</protein>
<comment type="caution">
    <text evidence="15">The sequence shown here is derived from an EMBL/GenBank/DDBJ whole genome shotgun (WGS) entry which is preliminary data.</text>
</comment>
<dbReference type="PROSITE" id="PS00211">
    <property type="entry name" value="ABC_TRANSPORTER_1"/>
    <property type="match status" value="1"/>
</dbReference>
<reference evidence="15 16" key="1">
    <citation type="submission" date="2019-10" db="EMBL/GenBank/DDBJ databases">
        <title>Dictyobacter vulcani sp. nov., within the class Ktedonobacteria, isolated from soil of volcanic Mt. Zao.</title>
        <authorList>
            <person name="Zheng Y."/>
            <person name="Wang C.M."/>
            <person name="Sakai Y."/>
            <person name="Abe K."/>
            <person name="Yokota A."/>
            <person name="Yabe S."/>
        </authorList>
    </citation>
    <scope>NUCLEOTIDE SEQUENCE [LARGE SCALE GENOMIC DNA]</scope>
    <source>
        <strain evidence="15 16">W12</strain>
    </source>
</reference>
<dbReference type="GO" id="GO:0005524">
    <property type="term" value="F:ATP binding"/>
    <property type="evidence" value="ECO:0007669"/>
    <property type="project" value="UniProtKB-KW"/>
</dbReference>
<evidence type="ECO:0000313" key="16">
    <source>
        <dbReference type="Proteomes" id="UP000326912"/>
    </source>
</evidence>
<keyword evidence="6" id="KW-0378">Hydrolase</keyword>
<keyword evidence="8" id="KW-0067">ATP-binding</keyword>
<evidence type="ECO:0000256" key="7">
    <source>
        <dbReference type="ARBA" id="ARBA00022807"/>
    </source>
</evidence>
<dbReference type="Gene3D" id="3.40.50.300">
    <property type="entry name" value="P-loop containing nucleotide triphosphate hydrolases"/>
    <property type="match status" value="1"/>
</dbReference>
<feature type="transmembrane region" description="Helical" evidence="11">
    <location>
        <begin position="222"/>
        <end position="247"/>
    </location>
</feature>
<accession>A0A5J4KNY6</accession>
<dbReference type="Pfam" id="PF00005">
    <property type="entry name" value="ABC_tran"/>
    <property type="match status" value="1"/>
</dbReference>
<feature type="transmembrane region" description="Helical" evidence="11">
    <location>
        <begin position="177"/>
        <end position="202"/>
    </location>
</feature>
<dbReference type="EMBL" id="BKZW01000002">
    <property type="protein sequence ID" value="GER89565.1"/>
    <property type="molecule type" value="Genomic_DNA"/>
</dbReference>
<dbReference type="Gene3D" id="3.90.70.10">
    <property type="entry name" value="Cysteine proteinases"/>
    <property type="match status" value="1"/>
</dbReference>
<dbReference type="PANTHER" id="PTHR43394">
    <property type="entry name" value="ATP-DEPENDENT PERMEASE MDL1, MITOCHONDRIAL"/>
    <property type="match status" value="1"/>
</dbReference>
<feature type="domain" description="ABC transporter" evidence="12">
    <location>
        <begin position="497"/>
        <end position="730"/>
    </location>
</feature>
<dbReference type="PROSITE" id="PS50990">
    <property type="entry name" value="PEPTIDASE_C39"/>
    <property type="match status" value="1"/>
</dbReference>
<dbReference type="CDD" id="cd18779">
    <property type="entry name" value="ABC_6TM_T1SS_like"/>
    <property type="match status" value="1"/>
</dbReference>
<dbReference type="PROSITE" id="PS50893">
    <property type="entry name" value="ABC_TRANSPORTER_2"/>
    <property type="match status" value="1"/>
</dbReference>
<dbReference type="InterPro" id="IPR039421">
    <property type="entry name" value="Type_1_exporter"/>
</dbReference>
<evidence type="ECO:0000256" key="4">
    <source>
        <dbReference type="ARBA" id="ARBA00022692"/>
    </source>
</evidence>
<keyword evidence="7" id="KW-0788">Thiol protease</keyword>
<evidence type="ECO:0000256" key="10">
    <source>
        <dbReference type="ARBA" id="ARBA00023136"/>
    </source>
</evidence>
<dbReference type="InterPro" id="IPR027417">
    <property type="entry name" value="P-loop_NTPase"/>
</dbReference>
<dbReference type="GO" id="GO:0008234">
    <property type="term" value="F:cysteine-type peptidase activity"/>
    <property type="evidence" value="ECO:0007669"/>
    <property type="project" value="UniProtKB-KW"/>
</dbReference>
<dbReference type="GO" id="GO:0016887">
    <property type="term" value="F:ATP hydrolysis activity"/>
    <property type="evidence" value="ECO:0007669"/>
    <property type="project" value="InterPro"/>
</dbReference>
<keyword evidence="16" id="KW-1185">Reference proteome</keyword>
<feature type="transmembrane region" description="Helical" evidence="11">
    <location>
        <begin position="436"/>
        <end position="456"/>
    </location>
</feature>
<dbReference type="Pfam" id="PF00664">
    <property type="entry name" value="ABC_membrane"/>
    <property type="match status" value="1"/>
</dbReference>
<feature type="transmembrane region" description="Helical" evidence="11">
    <location>
        <begin position="320"/>
        <end position="340"/>
    </location>
</feature>
<keyword evidence="7" id="KW-0645">Protease</keyword>
<feature type="domain" description="Peptidase C39" evidence="14">
    <location>
        <begin position="30"/>
        <end position="149"/>
    </location>
</feature>
<dbReference type="Proteomes" id="UP000326912">
    <property type="component" value="Unassembled WGS sequence"/>
</dbReference>